<dbReference type="AlphaFoldDB" id="A0AA38HGU2"/>
<dbReference type="EMBL" id="JAKWFO010000001">
    <property type="protein sequence ID" value="KAI9639876.1"/>
    <property type="molecule type" value="Genomic_DNA"/>
</dbReference>
<reference evidence="3" key="1">
    <citation type="journal article" date="2022" name="G3 (Bethesda)">
        <title>High quality genome of the basidiomycete yeast Dioszegia hungarica PDD-24b-2 isolated from cloud water.</title>
        <authorList>
            <person name="Jarrige D."/>
            <person name="Haridas S."/>
            <person name="Bleykasten-Grosshans C."/>
            <person name="Joly M."/>
            <person name="Nadalig T."/>
            <person name="Sancelme M."/>
            <person name="Vuilleumier S."/>
            <person name="Grigoriev I.V."/>
            <person name="Amato P."/>
            <person name="Bringel F."/>
        </authorList>
    </citation>
    <scope>NUCLEOTIDE SEQUENCE</scope>
    <source>
        <strain evidence="3">PDD-24b-2</strain>
    </source>
</reference>
<evidence type="ECO:0000313" key="3">
    <source>
        <dbReference type="EMBL" id="KAI9639876.1"/>
    </source>
</evidence>
<dbReference type="Proteomes" id="UP001164286">
    <property type="component" value="Unassembled WGS sequence"/>
</dbReference>
<name>A0AA38HGU2_9TREE</name>
<protein>
    <submittedName>
        <fullName evidence="3">Uncharacterized protein</fullName>
    </submittedName>
</protein>
<keyword evidence="4" id="KW-1185">Reference proteome</keyword>
<feature type="chain" id="PRO_5041363111" evidence="2">
    <location>
        <begin position="16"/>
        <end position="474"/>
    </location>
</feature>
<accession>A0AA38HGU2</accession>
<feature type="compositionally biased region" description="Basic and acidic residues" evidence="1">
    <location>
        <begin position="444"/>
        <end position="454"/>
    </location>
</feature>
<organism evidence="3 4">
    <name type="scientific">Dioszegia hungarica</name>
    <dbReference type="NCBI Taxonomy" id="4972"/>
    <lineage>
        <taxon>Eukaryota</taxon>
        <taxon>Fungi</taxon>
        <taxon>Dikarya</taxon>
        <taxon>Basidiomycota</taxon>
        <taxon>Agaricomycotina</taxon>
        <taxon>Tremellomycetes</taxon>
        <taxon>Tremellales</taxon>
        <taxon>Bulleribasidiaceae</taxon>
        <taxon>Dioszegia</taxon>
    </lineage>
</organism>
<proteinExistence type="predicted"/>
<feature type="region of interest" description="Disordered" evidence="1">
    <location>
        <begin position="416"/>
        <end position="454"/>
    </location>
</feature>
<dbReference type="RefSeq" id="XP_052949653.1">
    <property type="nucleotide sequence ID" value="XM_053091007.1"/>
</dbReference>
<dbReference type="GeneID" id="77730212"/>
<evidence type="ECO:0000256" key="1">
    <source>
        <dbReference type="SAM" id="MobiDB-lite"/>
    </source>
</evidence>
<sequence length="474" mass="52959">MAFLIPLLLPHIVEAGANIGIGISNAIQGDHSNVSFQIGGKVFTSRKSFDLGSLPPELRVRILLDALQESVDYIQPAPLAVDPLGSRYLELQRQIPLHAGQKNYRSIYGDTVSANGYPISSWRWSGVCREWRDELRAGLWKDLEVVGHRPWRNLLAMIESKKGAADILKLAKTVTLREGFDSTSDLYAILSCPALDSLEAISILPDYPTPFHPFIPPIPSFAFGFQLIRTQKDRLKSLVYGLPLESSTNEASRQQLAVLRPRHLTLSFVRPTIPLFKELAGLVGSTTETLVIQYIPAGSGRLVTSNILLCEPLQDFRKIIIHLHLPSQRYEIPGPFGQRTFVPQKDPQVISEFLASLISALEVEEEEVKERYEVWRVEGWDIPGAAHQATKRRLWPEIVEVEDEKREMEEVVKEMAEASGSGASGGGFLDKMMGKQAGGSAAPPKEKERQHWDRETNLRLLGGLVNLRLESKKH</sequence>
<gene>
    <name evidence="3" type="ORF">MKK02DRAFT_40205</name>
</gene>
<comment type="caution">
    <text evidence="3">The sequence shown here is derived from an EMBL/GenBank/DDBJ whole genome shotgun (WGS) entry which is preliminary data.</text>
</comment>
<feature type="signal peptide" evidence="2">
    <location>
        <begin position="1"/>
        <end position="15"/>
    </location>
</feature>
<evidence type="ECO:0000313" key="4">
    <source>
        <dbReference type="Proteomes" id="UP001164286"/>
    </source>
</evidence>
<keyword evidence="2" id="KW-0732">Signal</keyword>
<evidence type="ECO:0000256" key="2">
    <source>
        <dbReference type="SAM" id="SignalP"/>
    </source>
</evidence>